<dbReference type="AlphaFoldDB" id="A0A4U1B327"/>
<dbReference type="EMBL" id="SWDB01000030">
    <property type="protein sequence ID" value="TKB44215.1"/>
    <property type="molecule type" value="Genomic_DNA"/>
</dbReference>
<gene>
    <name evidence="1" type="ORF">E8M12_12410</name>
</gene>
<keyword evidence="2" id="KW-1185">Reference proteome</keyword>
<accession>A0A4U1B327</accession>
<comment type="caution">
    <text evidence="1">The sequence shown here is derived from an EMBL/GenBank/DDBJ whole genome shotgun (WGS) entry which is preliminary data.</text>
</comment>
<name>A0A4U1B327_9GAMM</name>
<dbReference type="Proteomes" id="UP000307999">
    <property type="component" value="Unassembled WGS sequence"/>
</dbReference>
<dbReference type="RefSeq" id="WP_136736466.1">
    <property type="nucleotide sequence ID" value="NZ_SWDB01000030.1"/>
</dbReference>
<sequence length="122" mass="13816">MTTLTEKQIQAIDSMSDQVRFDHLIKSMTEIGQVWTLANSSGCLLIDTGEEQCLLLFSHEQLAQLWAEQEHSEYQPLQIELTKFTEKWLPGMANDGFFIACQPNLAGEAFIESPADFAENFN</sequence>
<evidence type="ECO:0000313" key="1">
    <source>
        <dbReference type="EMBL" id="TKB44215.1"/>
    </source>
</evidence>
<evidence type="ECO:0000313" key="2">
    <source>
        <dbReference type="Proteomes" id="UP000307999"/>
    </source>
</evidence>
<reference evidence="1 2" key="1">
    <citation type="submission" date="2019-04" db="EMBL/GenBank/DDBJ databases">
        <title>Thalassotalea guangxiensis sp. nov., isolated from sediment of the coastal wetland.</title>
        <authorList>
            <person name="Zheng S."/>
            <person name="Zhang D."/>
        </authorList>
    </citation>
    <scope>NUCLEOTIDE SEQUENCE [LARGE SCALE GENOMIC DNA]</scope>
    <source>
        <strain evidence="1 2">ZS-4</strain>
    </source>
</reference>
<organism evidence="1 2">
    <name type="scientific">Thalassotalea mangrovi</name>
    <dbReference type="NCBI Taxonomy" id="2572245"/>
    <lineage>
        <taxon>Bacteria</taxon>
        <taxon>Pseudomonadati</taxon>
        <taxon>Pseudomonadota</taxon>
        <taxon>Gammaproteobacteria</taxon>
        <taxon>Alteromonadales</taxon>
        <taxon>Colwelliaceae</taxon>
        <taxon>Thalassotalea</taxon>
    </lineage>
</organism>
<dbReference type="Pfam" id="PF11042">
    <property type="entry name" value="DUF2750"/>
    <property type="match status" value="1"/>
</dbReference>
<proteinExistence type="predicted"/>
<dbReference type="InterPro" id="IPR021284">
    <property type="entry name" value="DUF2750"/>
</dbReference>
<protein>
    <submittedName>
        <fullName evidence="1">DUF2750 domain-containing protein</fullName>
    </submittedName>
</protein>
<dbReference type="OrthoDB" id="2936081at2"/>